<keyword evidence="2" id="KW-0812">Transmembrane</keyword>
<keyword evidence="2" id="KW-1133">Transmembrane helix</keyword>
<dbReference type="PANTHER" id="PTHR28249">
    <property type="entry name" value="SPORULATION-SPECIFIC PROTEIN SPO7"/>
    <property type="match status" value="1"/>
</dbReference>
<dbReference type="Proteomes" id="UP001456524">
    <property type="component" value="Unassembled WGS sequence"/>
</dbReference>
<reference evidence="3 4" key="1">
    <citation type="journal article" date="2022" name="G3 (Bethesda)">
        <title>Enemy or ally: a genomic approach to elucidate the lifestyle of Phyllosticta citrichinaensis.</title>
        <authorList>
            <person name="Buijs V.A."/>
            <person name="Groenewald J.Z."/>
            <person name="Haridas S."/>
            <person name="LaButti K.M."/>
            <person name="Lipzen A."/>
            <person name="Martin F.M."/>
            <person name="Barry K."/>
            <person name="Grigoriev I.V."/>
            <person name="Crous P.W."/>
            <person name="Seidl M.F."/>
        </authorList>
    </citation>
    <scope>NUCLEOTIDE SEQUENCE [LARGE SCALE GENOMIC DNA]</scope>
    <source>
        <strain evidence="3 4">CBS 129764</strain>
    </source>
</reference>
<evidence type="ECO:0000313" key="4">
    <source>
        <dbReference type="Proteomes" id="UP001456524"/>
    </source>
</evidence>
<keyword evidence="4" id="KW-1185">Reference proteome</keyword>
<dbReference type="Pfam" id="PF03907">
    <property type="entry name" value="Spo7"/>
    <property type="match status" value="1"/>
</dbReference>
<dbReference type="PANTHER" id="PTHR28249:SF1">
    <property type="entry name" value="SPORULATION-SPECIFIC PROTEIN SPO7"/>
    <property type="match status" value="1"/>
</dbReference>
<sequence>MSESKLDQIVKGAPPPSVTAPQVAQAARQQDEPAARPQDPTSLLPSSPPQIYLNLLILEASMRSQYLTLRARRRQNTFVLAILVLWIAYFGYAMFLRPREDGGVGGSVYWVVDMGEKLAFISGVVMGVLFWGTGQWDRGVRWPRRWIGVANRGLRSMNCKIVLIRGPWWKELLSYLNFLSPYQVLFPDPGTSYQYIDYPAAERRTHLRSKSGLHDRELLEEDVAPGGDYIKLLLLPKPFSADFRQNWEMYRTEYWEKENERRAHLRRRIRQKHIEIAKQEEGWLWWTGWRGWRRGLGLGKGGADAEKLHHQHSYSSSSSRLEVPRDKKRRPSILKDKTRDRSNSHSSSRSTTPTLELDDQSSMDSRHWSNSTADGNIDRRKRKTPGSISKPSRLTPANPGGIRSTTPSSAGDAVSRLSNNISLGEDSDRSATLTPDESSPRLRRLSSL</sequence>
<evidence type="ECO:0000256" key="1">
    <source>
        <dbReference type="SAM" id="MobiDB-lite"/>
    </source>
</evidence>
<protein>
    <submittedName>
        <fullName evidence="3">Spo7-like protein-domain-containing protein</fullName>
    </submittedName>
</protein>
<comment type="caution">
    <text evidence="3">The sequence shown here is derived from an EMBL/GenBank/DDBJ whole genome shotgun (WGS) entry which is preliminary data.</text>
</comment>
<feature type="compositionally biased region" description="Basic and acidic residues" evidence="1">
    <location>
        <begin position="333"/>
        <end position="343"/>
    </location>
</feature>
<evidence type="ECO:0000256" key="2">
    <source>
        <dbReference type="SAM" id="Phobius"/>
    </source>
</evidence>
<feature type="region of interest" description="Disordered" evidence="1">
    <location>
        <begin position="300"/>
        <end position="448"/>
    </location>
</feature>
<organism evidence="3 4">
    <name type="scientific">Phyllosticta citrichinensis</name>
    <dbReference type="NCBI Taxonomy" id="1130410"/>
    <lineage>
        <taxon>Eukaryota</taxon>
        <taxon>Fungi</taxon>
        <taxon>Dikarya</taxon>
        <taxon>Ascomycota</taxon>
        <taxon>Pezizomycotina</taxon>
        <taxon>Dothideomycetes</taxon>
        <taxon>Dothideomycetes incertae sedis</taxon>
        <taxon>Botryosphaeriales</taxon>
        <taxon>Phyllostictaceae</taxon>
        <taxon>Phyllosticta</taxon>
    </lineage>
</organism>
<feature type="transmembrane region" description="Helical" evidence="2">
    <location>
        <begin position="118"/>
        <end position="136"/>
    </location>
</feature>
<evidence type="ECO:0000313" key="3">
    <source>
        <dbReference type="EMBL" id="KAK8159663.1"/>
    </source>
</evidence>
<dbReference type="InterPro" id="IPR005605">
    <property type="entry name" value="Spo7"/>
</dbReference>
<gene>
    <name evidence="3" type="ORF">IWX90DRAFT_307304</name>
</gene>
<dbReference type="EMBL" id="JBBWUH010000008">
    <property type="protein sequence ID" value="KAK8159663.1"/>
    <property type="molecule type" value="Genomic_DNA"/>
</dbReference>
<feature type="transmembrane region" description="Helical" evidence="2">
    <location>
        <begin position="78"/>
        <end position="98"/>
    </location>
</feature>
<feature type="compositionally biased region" description="Polar residues" evidence="1">
    <location>
        <begin position="362"/>
        <end position="374"/>
    </location>
</feature>
<proteinExistence type="predicted"/>
<feature type="region of interest" description="Disordered" evidence="1">
    <location>
        <begin position="1"/>
        <end position="47"/>
    </location>
</feature>
<name>A0ABR1XLJ4_9PEZI</name>
<keyword evidence="2" id="KW-0472">Membrane</keyword>
<accession>A0ABR1XLJ4</accession>